<keyword evidence="4" id="KW-0949">S-adenosyl-L-methionine</keyword>
<dbReference type="Pfam" id="PF12950">
    <property type="entry name" value="TaqI_C"/>
    <property type="match status" value="1"/>
</dbReference>
<keyword evidence="2" id="KW-0489">Methyltransferase</keyword>
<evidence type="ECO:0000313" key="12">
    <source>
        <dbReference type="Proteomes" id="UP000643165"/>
    </source>
</evidence>
<evidence type="ECO:0000256" key="8">
    <source>
        <dbReference type="SAM" id="Coils"/>
    </source>
</evidence>
<proteinExistence type="predicted"/>
<dbReference type="InterPro" id="IPR029063">
    <property type="entry name" value="SAM-dependent_MTases_sf"/>
</dbReference>
<dbReference type="PANTHER" id="PTHR33841">
    <property type="entry name" value="DNA METHYLTRANSFERASE YEEA-RELATED"/>
    <property type="match status" value="1"/>
</dbReference>
<gene>
    <name evidence="11" type="ORF">Vlu01_18400</name>
</gene>
<dbReference type="InterPro" id="IPR050953">
    <property type="entry name" value="N4_N6_ade-DNA_methylase"/>
</dbReference>
<keyword evidence="8" id="KW-0175">Coiled coil</keyword>
<dbReference type="Pfam" id="PF07669">
    <property type="entry name" value="Eco57I"/>
    <property type="match status" value="1"/>
</dbReference>
<evidence type="ECO:0000256" key="1">
    <source>
        <dbReference type="ARBA" id="ARBA00011900"/>
    </source>
</evidence>
<name>A0ABQ4ITW1_9ACTN</name>
<keyword evidence="11" id="KW-0540">Nuclease</keyword>
<evidence type="ECO:0000259" key="9">
    <source>
        <dbReference type="Pfam" id="PF07669"/>
    </source>
</evidence>
<feature type="domain" description="TaqI-like C-terminal specificity" evidence="10">
    <location>
        <begin position="792"/>
        <end position="912"/>
    </location>
</feature>
<organism evidence="11 12">
    <name type="scientific">Micromonospora lutea</name>
    <dbReference type="NCBI Taxonomy" id="419825"/>
    <lineage>
        <taxon>Bacteria</taxon>
        <taxon>Bacillati</taxon>
        <taxon>Actinomycetota</taxon>
        <taxon>Actinomycetes</taxon>
        <taxon>Micromonosporales</taxon>
        <taxon>Micromonosporaceae</taxon>
        <taxon>Micromonospora</taxon>
    </lineage>
</organism>
<dbReference type="EC" id="2.1.1.72" evidence="1"/>
<dbReference type="EMBL" id="BOPB01000009">
    <property type="protein sequence ID" value="GIJ21216.1"/>
    <property type="molecule type" value="Genomic_DNA"/>
</dbReference>
<evidence type="ECO:0000256" key="7">
    <source>
        <dbReference type="ARBA" id="ARBA00047942"/>
    </source>
</evidence>
<evidence type="ECO:0000256" key="3">
    <source>
        <dbReference type="ARBA" id="ARBA00022679"/>
    </source>
</evidence>
<dbReference type="PRINTS" id="PR00507">
    <property type="entry name" value="N12N6MTFRASE"/>
</dbReference>
<dbReference type="SUPFAM" id="SSF53335">
    <property type="entry name" value="S-adenosyl-L-methionine-dependent methyltransferases"/>
    <property type="match status" value="1"/>
</dbReference>
<evidence type="ECO:0000256" key="4">
    <source>
        <dbReference type="ARBA" id="ARBA00022691"/>
    </source>
</evidence>
<dbReference type="InterPro" id="IPR011639">
    <property type="entry name" value="MethylTrfase_TaqI-like_dom"/>
</dbReference>
<dbReference type="SUPFAM" id="SSF116734">
    <property type="entry name" value="DNA methylase specificity domain"/>
    <property type="match status" value="1"/>
</dbReference>
<evidence type="ECO:0000256" key="2">
    <source>
        <dbReference type="ARBA" id="ARBA00022603"/>
    </source>
</evidence>
<reference evidence="11 12" key="1">
    <citation type="submission" date="2021-01" db="EMBL/GenBank/DDBJ databases">
        <title>Whole genome shotgun sequence of Verrucosispora lutea NBRC 106530.</title>
        <authorList>
            <person name="Komaki H."/>
            <person name="Tamura T."/>
        </authorList>
    </citation>
    <scope>NUCLEOTIDE SEQUENCE [LARGE SCALE GENOMIC DNA]</scope>
    <source>
        <strain evidence="11 12">NBRC 106530</strain>
    </source>
</reference>
<dbReference type="Gene3D" id="3.40.50.150">
    <property type="entry name" value="Vaccinia Virus protein VP39"/>
    <property type="match status" value="1"/>
</dbReference>
<feature type="domain" description="Type II methyltransferase M.TaqI-like" evidence="9">
    <location>
        <begin position="510"/>
        <end position="670"/>
    </location>
</feature>
<evidence type="ECO:0000256" key="6">
    <source>
        <dbReference type="ARBA" id="ARBA00023125"/>
    </source>
</evidence>
<dbReference type="InterPro" id="IPR002052">
    <property type="entry name" value="DNA_methylase_N6_adenine_CS"/>
</dbReference>
<protein>
    <recommendedName>
        <fullName evidence="1">site-specific DNA-methyltransferase (adenine-specific)</fullName>
        <ecNumber evidence="1">2.1.1.72</ecNumber>
    </recommendedName>
</protein>
<dbReference type="PANTHER" id="PTHR33841:SF1">
    <property type="entry name" value="DNA METHYLTRANSFERASE A"/>
    <property type="match status" value="1"/>
</dbReference>
<dbReference type="InterPro" id="IPR025931">
    <property type="entry name" value="TaqI_C"/>
</dbReference>
<evidence type="ECO:0000259" key="10">
    <source>
        <dbReference type="Pfam" id="PF12950"/>
    </source>
</evidence>
<comment type="caution">
    <text evidence="11">The sequence shown here is derived from an EMBL/GenBank/DDBJ whole genome shotgun (WGS) entry which is preliminary data.</text>
</comment>
<accession>A0ABQ4ITW1</accession>
<keyword evidence="12" id="KW-1185">Reference proteome</keyword>
<evidence type="ECO:0000256" key="5">
    <source>
        <dbReference type="ARBA" id="ARBA00022747"/>
    </source>
</evidence>
<dbReference type="Proteomes" id="UP000643165">
    <property type="component" value="Unassembled WGS sequence"/>
</dbReference>
<evidence type="ECO:0000313" key="11">
    <source>
        <dbReference type="EMBL" id="GIJ21216.1"/>
    </source>
</evidence>
<keyword evidence="5" id="KW-0680">Restriction system</keyword>
<sequence length="1041" mass="120016">MASLFGRSKLRERAQEVDLDRVREAIRIVEAWHQDYHEGSLKKDKETSREQAYNQDFFIRILGFREKPSRTYTFEPKATTEKRQLPDALISYTDDSQKIRNVSAVVELKGASVDLDRPQRREGNLSPVQQGFKYKTQYRVCPFVIVSNFWEIRLYNDNQLDYESWTLDELVDPTDDYFAFRTFYSLLHSSNLTSERGPSRTQALLSDIRVEQEEIGKEFYSVYRDARLNLLRDIYIRNDAVRSDIELGIEKAQKIIDRIVFTCFAEDRGLLPDNTLQQVVQFADKSTFGGSLWNTLKGFFDAVDVGSSKLGIPEGYNGGLFASDPYLNNLQVGDEALRAVTALSNYNFVEDLSVNILGHIFEQSISDLEQIKAKVEAKSRNLNAVVEEERQQTSRRKKDGIFYTPDYIVRYIVENSLGSYLRQIEERCKAEYGLKAEILDATYEKREKQAYSKYQDFLQNIRVLDPACGSGAFLVHVLDYLLAENQRVDAILGGSLMSVDDYVREILQRNIYGVDVNEESVEITKLSLWLKTARPGKKLTALDGTIRCGNSLISDPAYAGKRAFDWQLNFKDVFSAGGFDVIVGNPPYVRSRDNSFDDVKEYIRSNFANLHEKPNLYLLFMEQSMRLLRDGGKLGFVVPNSWLGMESAKKTRKMLLDETTLERFVNLKGESFEGVNVETVVFVLSKAASSPDHEVLYQTIDEPSIESMDYQKIPQARWLGTANLIFDLKSDASDFALLDRLARVDSKVEDFYDARVGMQAYERGRGTPPQTAEDVRGHVFDYRYKFDEFTYPYLEGRDVLRYGLSWSGQWLRYGRWLSQPKEFRQFSEPRLLIREITGQFPFVLYGAYTTEIYLNNKSILNVLQKDDTYSLKFLLGILNSSLIGFYHQRRAAKGNRTLFPKIVANDLKNYPIPATAPDAQQPIVINVDRLLEENRKLQDKSHRFQRLVKSEFSVDPWPSKLATWWRLDFAEFTRLLKTKISLRQKDELLELFDLYARECSKLEEQVRLIDTDIDEMVFDLYGLSAEEKALVRGMAAEAPSA</sequence>
<dbReference type="RefSeq" id="WP_203996579.1">
    <property type="nucleotide sequence ID" value="NZ_BOPB01000009.1"/>
</dbReference>
<keyword evidence="3" id="KW-0808">Transferase</keyword>
<keyword evidence="11" id="KW-0378">Hydrolase</keyword>
<dbReference type="PROSITE" id="PS00092">
    <property type="entry name" value="N6_MTASE"/>
    <property type="match status" value="1"/>
</dbReference>
<keyword evidence="6" id="KW-0238">DNA-binding</keyword>
<feature type="coiled-coil region" evidence="8">
    <location>
        <begin position="365"/>
        <end position="392"/>
    </location>
</feature>
<comment type="catalytic activity">
    <reaction evidence="7">
        <text>a 2'-deoxyadenosine in DNA + S-adenosyl-L-methionine = an N(6)-methyl-2'-deoxyadenosine in DNA + S-adenosyl-L-homocysteine + H(+)</text>
        <dbReference type="Rhea" id="RHEA:15197"/>
        <dbReference type="Rhea" id="RHEA-COMP:12418"/>
        <dbReference type="Rhea" id="RHEA-COMP:12419"/>
        <dbReference type="ChEBI" id="CHEBI:15378"/>
        <dbReference type="ChEBI" id="CHEBI:57856"/>
        <dbReference type="ChEBI" id="CHEBI:59789"/>
        <dbReference type="ChEBI" id="CHEBI:90615"/>
        <dbReference type="ChEBI" id="CHEBI:90616"/>
        <dbReference type="EC" id="2.1.1.72"/>
    </reaction>
</comment>
<dbReference type="GO" id="GO:0004519">
    <property type="term" value="F:endonuclease activity"/>
    <property type="evidence" value="ECO:0007669"/>
    <property type="project" value="UniProtKB-KW"/>
</dbReference>
<keyword evidence="11" id="KW-0255">Endonuclease</keyword>